<dbReference type="PIRSF" id="PIRSF038984">
    <property type="entry name" value="FAD_binding_protein"/>
    <property type="match status" value="1"/>
</dbReference>
<dbReference type="Pfam" id="PF00890">
    <property type="entry name" value="FAD_binding_2"/>
    <property type="match status" value="1"/>
</dbReference>
<comment type="caution">
    <text evidence="4">The sequence shown here is derived from an EMBL/GenBank/DDBJ whole genome shotgun (WGS) entry which is preliminary data.</text>
</comment>
<accession>A0A7W9QFY3</accession>
<dbReference type="EMBL" id="JACHJL010000020">
    <property type="protein sequence ID" value="MBB5938998.1"/>
    <property type="molecule type" value="Genomic_DNA"/>
</dbReference>
<evidence type="ECO:0000256" key="2">
    <source>
        <dbReference type="ARBA" id="ARBA00023002"/>
    </source>
</evidence>
<dbReference type="RefSeq" id="WP_184577372.1">
    <property type="nucleotide sequence ID" value="NZ_JACHJL010000020.1"/>
</dbReference>
<keyword evidence="2" id="KW-0560">Oxidoreductase</keyword>
<name>A0A7W9QFY3_9ACTN</name>
<dbReference type="PANTHER" id="PTHR43106:SF1">
    <property type="entry name" value="DEHYDROGENASE-RELATED"/>
    <property type="match status" value="1"/>
</dbReference>
<proteinExistence type="predicted"/>
<dbReference type="PANTHER" id="PTHR43106">
    <property type="entry name" value="DEHYDROGENASE-RELATED"/>
    <property type="match status" value="1"/>
</dbReference>
<dbReference type="Gene3D" id="3.50.50.60">
    <property type="entry name" value="FAD/NAD(P)-binding domain"/>
    <property type="match status" value="1"/>
</dbReference>
<keyword evidence="1" id="KW-0285">Flavoprotein</keyword>
<dbReference type="GO" id="GO:0016491">
    <property type="term" value="F:oxidoreductase activity"/>
    <property type="evidence" value="ECO:0007669"/>
    <property type="project" value="UniProtKB-KW"/>
</dbReference>
<dbReference type="SUPFAM" id="SSF51905">
    <property type="entry name" value="FAD/NAD(P)-binding domain"/>
    <property type="match status" value="1"/>
</dbReference>
<evidence type="ECO:0000259" key="3">
    <source>
        <dbReference type="Pfam" id="PF00890"/>
    </source>
</evidence>
<evidence type="ECO:0000313" key="5">
    <source>
        <dbReference type="Proteomes" id="UP000588098"/>
    </source>
</evidence>
<evidence type="ECO:0000256" key="1">
    <source>
        <dbReference type="ARBA" id="ARBA00022630"/>
    </source>
</evidence>
<dbReference type="Proteomes" id="UP000588098">
    <property type="component" value="Unassembled WGS sequence"/>
</dbReference>
<dbReference type="InterPro" id="IPR036188">
    <property type="entry name" value="FAD/NAD-bd_sf"/>
</dbReference>
<evidence type="ECO:0000313" key="4">
    <source>
        <dbReference type="EMBL" id="MBB5938998.1"/>
    </source>
</evidence>
<keyword evidence="5" id="KW-1185">Reference proteome</keyword>
<reference evidence="4 5" key="1">
    <citation type="submission" date="2020-08" db="EMBL/GenBank/DDBJ databases">
        <title>Genomic Encyclopedia of Type Strains, Phase III (KMG-III): the genomes of soil and plant-associated and newly described type strains.</title>
        <authorList>
            <person name="Whitman W."/>
        </authorList>
    </citation>
    <scope>NUCLEOTIDE SEQUENCE [LARGE SCALE GENOMIC DNA]</scope>
    <source>
        <strain evidence="4 5">CECT 8305</strain>
    </source>
</reference>
<dbReference type="PRINTS" id="PR00411">
    <property type="entry name" value="PNDRDTASEI"/>
</dbReference>
<gene>
    <name evidence="4" type="ORF">FHS42_006090</name>
</gene>
<dbReference type="InterPro" id="IPR028348">
    <property type="entry name" value="FAD-binding_protein"/>
</dbReference>
<organism evidence="4 5">
    <name type="scientific">Streptomyces zagrosensis</name>
    <dbReference type="NCBI Taxonomy" id="1042984"/>
    <lineage>
        <taxon>Bacteria</taxon>
        <taxon>Bacillati</taxon>
        <taxon>Actinomycetota</taxon>
        <taxon>Actinomycetes</taxon>
        <taxon>Kitasatosporales</taxon>
        <taxon>Streptomycetaceae</taxon>
        <taxon>Streptomyces</taxon>
    </lineage>
</organism>
<dbReference type="InterPro" id="IPR003953">
    <property type="entry name" value="FAD-dep_OxRdtase_2_FAD-bd"/>
</dbReference>
<feature type="domain" description="FAD-dependent oxidoreductase 2 FAD-binding" evidence="3">
    <location>
        <begin position="10"/>
        <end position="43"/>
    </location>
</feature>
<protein>
    <recommendedName>
        <fullName evidence="3">FAD-dependent oxidoreductase 2 FAD-binding domain-containing protein</fullName>
    </recommendedName>
</protein>
<dbReference type="AlphaFoldDB" id="A0A7W9QFY3"/>
<sequence length="499" mass="52466">MPDPTSHDTDVLVIGGGPAGLFAALRVARAGHRAVVLEAGGDMGESLCPRVSARLRGRTVRDAEKFRLQCPRCDCLTGLGGAAFHFDTNLGYISALTRSKIEAAEDGTSRSYSGLERALGSFDRARRLVAEVYDILFGLGLPRAEASEAARPSATAGDPAASGAPEVFQHVDTAPSQSVTVDVALTVIANLRAELEAAGSRVLLRHTATRVRPLPDGGFEVAATTPGGGARLRAAAVVVATGKLGLPWVGDLVRDQRVAHRPTRRVDVGVRLETGRADMAALLDGCHNPKLSFLNDRGESVRTFCVCEGGRVMQYAFLDAVALDGQHCLNQPTSRSNMGILTTVDVPEGEDGTAYARRFARRVAERGGGRPVVCTVDELAGRPAPPGPPSTSLIDYTHAPLRGCLPEPIVRDVLEMVQRLNALHPGMIPGSATVAAPVVERLFPDLALTHDMESSVPGLYFTGDSSSKIIGITYGAATGIAAADSAITRHVPLTAGGRR</sequence>